<protein>
    <submittedName>
        <fullName evidence="13">Iron complex outermembrane receptor protein</fullName>
    </submittedName>
</protein>
<comment type="caution">
    <text evidence="13">The sequence shown here is derived from an EMBL/GenBank/DDBJ whole genome shotgun (WGS) entry which is preliminary data.</text>
</comment>
<dbReference type="Pfam" id="PF00593">
    <property type="entry name" value="TonB_dep_Rec_b-barrel"/>
    <property type="match status" value="1"/>
</dbReference>
<evidence type="ECO:0000256" key="9">
    <source>
        <dbReference type="RuleBase" id="RU003357"/>
    </source>
</evidence>
<dbReference type="AlphaFoldDB" id="A0A419VUD9"/>
<evidence type="ECO:0000256" key="4">
    <source>
        <dbReference type="ARBA" id="ARBA00022692"/>
    </source>
</evidence>
<keyword evidence="7 8" id="KW-0998">Cell outer membrane</keyword>
<evidence type="ECO:0000313" key="13">
    <source>
        <dbReference type="EMBL" id="RKD85140.1"/>
    </source>
</evidence>
<dbReference type="InterPro" id="IPR000531">
    <property type="entry name" value="Beta-barrel_TonB"/>
</dbReference>
<feature type="signal peptide" evidence="10">
    <location>
        <begin position="1"/>
        <end position="25"/>
    </location>
</feature>
<dbReference type="Gene3D" id="2.40.170.20">
    <property type="entry name" value="TonB-dependent receptor, beta-barrel domain"/>
    <property type="match status" value="1"/>
</dbReference>
<dbReference type="Gene3D" id="2.60.40.1120">
    <property type="entry name" value="Carboxypeptidase-like, regulatory domain"/>
    <property type="match status" value="1"/>
</dbReference>
<keyword evidence="3 8" id="KW-1134">Transmembrane beta strand</keyword>
<keyword evidence="14" id="KW-1185">Reference proteome</keyword>
<dbReference type="InterPro" id="IPR039426">
    <property type="entry name" value="TonB-dep_rcpt-like"/>
</dbReference>
<sequence length="988" mass="110104">MKIIRKNLNVLLMALGLLLSNVAWSQVVSISGKVTDSATGEPLPGVTVLVQGTTIGTITNFDGEYVLSVEKGSTVQYTYIGYKMTELVVGEETTINVSLAVDTEQLEEVVIIGYGQVKKDDATGSVVAIKSDDFNQGSSSSPQDLIVGKIAGVNITSEGGAPGSSTQIRIRGGSSMSASNDPLIIVDGMPLDNRTISGMSNILNSINPADIETFTVLKDASATAIYGSRASNGVILITTKKGTKGQDLRLNFDSKFSVSEVKETISVLNADEFRDLVNARAVDHSSVNPDLMGSANTDWQDQIFQTAIGQDYNLGLSGSAATIPFRASVGYTNQDGILKTSNLERYTGSLNVTPDFLENHLKLSLGVKAMKINNRFADKGAIGNALRFDPTQPVKDDDPKYDRYGGYYTWLMSDGTRNVNGTRNPVAQLMQRADESDVSRVIADFQANYKVHFLPELNVTVKGGIDYSNSDGTIVTDTLAAWTQASSVGVNRVYTQEKNNKLFNFILNYQKELDGIDSRIDAMAGYEWQHFHITSSAVEWDRDDNKIEDSKDATENYLVSFFGRLNYTFKDRYLLTATVRQDGSSRFHKDNRWGTFPSFAFAWRMSEEGFMQNIKQLTNLKLRLGYGVTGQQELNSGDYPYLGTYRLSDNRTQYQFGDQYYTLIRPNGYDESLEWEETTTYNAGLDFGFFDNRLNGSIEVYKRKTEKLLNTIPVPAGTNFTDRLLTNVGDLENNGLEFSLSGIVISKQDMNWELGFNLAYNKNEVTRLTNYDDPDYRGVEVGGISGVGVGNYIQINAVGHSLNTFYVYQQVYDTDGKPIEGLYVDRNNDGQITLDDKYYYKDPAPTVSMGFSSKFNYKNWDFGFSGRISLGNYVYNNVIVGARYQELTVNEYLTNMPSEIKFSQFETAQQYSDYFVKDASFLRMDNISLGYTFKKIIHDKVNLRLYSTVQNVFVITDYDGLDPEIPSGIDNDVYPRPRIFTFGLSANF</sequence>
<keyword evidence="5 9" id="KW-0798">TonB box</keyword>
<keyword evidence="2 8" id="KW-0813">Transport</keyword>
<feature type="domain" description="TonB-dependent receptor plug" evidence="12">
    <location>
        <begin position="119"/>
        <end position="234"/>
    </location>
</feature>
<dbReference type="InterPro" id="IPR036942">
    <property type="entry name" value="Beta-barrel_TonB_sf"/>
</dbReference>
<feature type="domain" description="TonB-dependent receptor-like beta-barrel" evidence="11">
    <location>
        <begin position="386"/>
        <end position="951"/>
    </location>
</feature>
<keyword evidence="10" id="KW-0732">Signal</keyword>
<dbReference type="InterPro" id="IPR023996">
    <property type="entry name" value="TonB-dep_OMP_SusC/RagA"/>
</dbReference>
<dbReference type="NCBIfam" id="TIGR04057">
    <property type="entry name" value="SusC_RagA_signa"/>
    <property type="match status" value="1"/>
</dbReference>
<evidence type="ECO:0000259" key="12">
    <source>
        <dbReference type="Pfam" id="PF07715"/>
    </source>
</evidence>
<name>A0A419VUD9_9BACT</name>
<gene>
    <name evidence="13" type="ORF">BC643_4659</name>
</gene>
<dbReference type="EMBL" id="RAPN01000006">
    <property type="protein sequence ID" value="RKD85140.1"/>
    <property type="molecule type" value="Genomic_DNA"/>
</dbReference>
<dbReference type="InterPro" id="IPR008969">
    <property type="entry name" value="CarboxyPept-like_regulatory"/>
</dbReference>
<dbReference type="SUPFAM" id="SSF49464">
    <property type="entry name" value="Carboxypeptidase regulatory domain-like"/>
    <property type="match status" value="1"/>
</dbReference>
<dbReference type="Pfam" id="PF07715">
    <property type="entry name" value="Plug"/>
    <property type="match status" value="1"/>
</dbReference>
<dbReference type="OrthoDB" id="9768177at2"/>
<accession>A0A419VUD9</accession>
<evidence type="ECO:0000256" key="2">
    <source>
        <dbReference type="ARBA" id="ARBA00022448"/>
    </source>
</evidence>
<reference evidence="13 14" key="1">
    <citation type="submission" date="2018-09" db="EMBL/GenBank/DDBJ databases">
        <title>Genomic Encyclopedia of Archaeal and Bacterial Type Strains, Phase II (KMG-II): from individual species to whole genera.</title>
        <authorList>
            <person name="Goeker M."/>
        </authorList>
    </citation>
    <scope>NUCLEOTIDE SEQUENCE [LARGE SCALE GENOMIC DNA]</scope>
    <source>
        <strain evidence="13 14">DSM 27148</strain>
    </source>
</reference>
<evidence type="ECO:0000256" key="8">
    <source>
        <dbReference type="PROSITE-ProRule" id="PRU01360"/>
    </source>
</evidence>
<dbReference type="SUPFAM" id="SSF56935">
    <property type="entry name" value="Porins"/>
    <property type="match status" value="1"/>
</dbReference>
<dbReference type="Gene3D" id="2.170.130.10">
    <property type="entry name" value="TonB-dependent receptor, plug domain"/>
    <property type="match status" value="1"/>
</dbReference>
<dbReference type="NCBIfam" id="TIGR04056">
    <property type="entry name" value="OMP_RagA_SusC"/>
    <property type="match status" value="1"/>
</dbReference>
<dbReference type="PROSITE" id="PS52016">
    <property type="entry name" value="TONB_DEPENDENT_REC_3"/>
    <property type="match status" value="1"/>
</dbReference>
<comment type="subcellular location">
    <subcellularLocation>
        <location evidence="1 8">Cell outer membrane</location>
        <topology evidence="1 8">Multi-pass membrane protein</topology>
    </subcellularLocation>
</comment>
<dbReference type="Proteomes" id="UP000283387">
    <property type="component" value="Unassembled WGS sequence"/>
</dbReference>
<evidence type="ECO:0000256" key="3">
    <source>
        <dbReference type="ARBA" id="ARBA00022452"/>
    </source>
</evidence>
<keyword evidence="13" id="KW-0675">Receptor</keyword>
<dbReference type="Pfam" id="PF13715">
    <property type="entry name" value="CarbopepD_reg_2"/>
    <property type="match status" value="1"/>
</dbReference>
<keyword evidence="6 8" id="KW-0472">Membrane</keyword>
<dbReference type="GO" id="GO:0009279">
    <property type="term" value="C:cell outer membrane"/>
    <property type="evidence" value="ECO:0007669"/>
    <property type="project" value="UniProtKB-SubCell"/>
</dbReference>
<comment type="similarity">
    <text evidence="8 9">Belongs to the TonB-dependent receptor family.</text>
</comment>
<dbReference type="InterPro" id="IPR037066">
    <property type="entry name" value="Plug_dom_sf"/>
</dbReference>
<organism evidence="13 14">
    <name type="scientific">Mangrovibacterium diazotrophicum</name>
    <dbReference type="NCBI Taxonomy" id="1261403"/>
    <lineage>
        <taxon>Bacteria</taxon>
        <taxon>Pseudomonadati</taxon>
        <taxon>Bacteroidota</taxon>
        <taxon>Bacteroidia</taxon>
        <taxon>Marinilabiliales</taxon>
        <taxon>Prolixibacteraceae</taxon>
        <taxon>Mangrovibacterium</taxon>
    </lineage>
</organism>
<evidence type="ECO:0000259" key="11">
    <source>
        <dbReference type="Pfam" id="PF00593"/>
    </source>
</evidence>
<evidence type="ECO:0000256" key="10">
    <source>
        <dbReference type="SAM" id="SignalP"/>
    </source>
</evidence>
<dbReference type="RefSeq" id="WP_120275818.1">
    <property type="nucleotide sequence ID" value="NZ_RAPN01000006.1"/>
</dbReference>
<evidence type="ECO:0000256" key="5">
    <source>
        <dbReference type="ARBA" id="ARBA00023077"/>
    </source>
</evidence>
<dbReference type="InterPro" id="IPR023997">
    <property type="entry name" value="TonB-dep_OMP_SusC/RagA_CS"/>
</dbReference>
<dbReference type="InterPro" id="IPR012910">
    <property type="entry name" value="Plug_dom"/>
</dbReference>
<evidence type="ECO:0000256" key="7">
    <source>
        <dbReference type="ARBA" id="ARBA00023237"/>
    </source>
</evidence>
<proteinExistence type="inferred from homology"/>
<evidence type="ECO:0000256" key="1">
    <source>
        <dbReference type="ARBA" id="ARBA00004571"/>
    </source>
</evidence>
<evidence type="ECO:0000256" key="6">
    <source>
        <dbReference type="ARBA" id="ARBA00023136"/>
    </source>
</evidence>
<evidence type="ECO:0000313" key="14">
    <source>
        <dbReference type="Proteomes" id="UP000283387"/>
    </source>
</evidence>
<feature type="chain" id="PRO_5019155172" evidence="10">
    <location>
        <begin position="26"/>
        <end position="988"/>
    </location>
</feature>
<keyword evidence="4 8" id="KW-0812">Transmembrane</keyword>